<evidence type="ECO:0000313" key="2">
    <source>
        <dbReference type="EMBL" id="PFX28327.1"/>
    </source>
</evidence>
<gene>
    <name evidence="2" type="ORF">AWC38_SpisGene6945</name>
</gene>
<evidence type="ECO:0000313" key="3">
    <source>
        <dbReference type="Proteomes" id="UP000225706"/>
    </source>
</evidence>
<keyword evidence="3" id="KW-1185">Reference proteome</keyword>
<feature type="compositionally biased region" description="Basic and acidic residues" evidence="1">
    <location>
        <begin position="48"/>
        <end position="63"/>
    </location>
</feature>
<dbReference type="Proteomes" id="UP000225706">
    <property type="component" value="Unassembled WGS sequence"/>
</dbReference>
<name>A0A2B4SIH6_STYPI</name>
<dbReference type="AlphaFoldDB" id="A0A2B4SIH6"/>
<feature type="region of interest" description="Disordered" evidence="1">
    <location>
        <begin position="174"/>
        <end position="196"/>
    </location>
</feature>
<feature type="region of interest" description="Disordered" evidence="1">
    <location>
        <begin position="1"/>
        <end position="63"/>
    </location>
</feature>
<evidence type="ECO:0000256" key="1">
    <source>
        <dbReference type="SAM" id="MobiDB-lite"/>
    </source>
</evidence>
<proteinExistence type="predicted"/>
<dbReference type="EMBL" id="LSMT01000085">
    <property type="protein sequence ID" value="PFX28327.1"/>
    <property type="molecule type" value="Genomic_DNA"/>
</dbReference>
<comment type="caution">
    <text evidence="2">The sequence shown here is derived from an EMBL/GenBank/DDBJ whole genome shotgun (WGS) entry which is preliminary data.</text>
</comment>
<accession>A0A2B4SIH6</accession>
<reference evidence="3" key="1">
    <citation type="journal article" date="2017" name="bioRxiv">
        <title>Comparative analysis of the genomes of Stylophora pistillata and Acropora digitifera provides evidence for extensive differences between species of corals.</title>
        <authorList>
            <person name="Voolstra C.R."/>
            <person name="Li Y."/>
            <person name="Liew Y.J."/>
            <person name="Baumgarten S."/>
            <person name="Zoccola D."/>
            <person name="Flot J.-F."/>
            <person name="Tambutte S."/>
            <person name="Allemand D."/>
            <person name="Aranda M."/>
        </authorList>
    </citation>
    <scope>NUCLEOTIDE SEQUENCE [LARGE SCALE GENOMIC DNA]</scope>
</reference>
<sequence length="485" mass="52890">MSHPQSNEQKTKLGALPDETSDAGFGENSENFAQSKDAIAPDQAEGLKIYEKSEPSETRSRTMTKRGFEFHSAVKESSAKTANKNFHANVTAFHTYLAGSTDRDQIDRKVRDLITLAEKTEFELNSWLDLAKNTPQAELITELPSTVKDSIQGVQSAALNKVLTLGKVETLSVGSKSSRKSRHSIRSCTSGSSHPSKETLINVKAKRVALEQKLKFSDKIEEQQKILNKLRLQQQLSETLAKEAVFEEALKEQNPFDFDDIDQLPKETIIDRFVNQGEFVPTHLTSTGSLLSPLNKNEGLPVKSFADTGHLPHIGPSATRAPTDTGLLAPPHLATDYPTTSQLPTFSANTGGLITSQSFVLSTSNSLAAPKTAVNASTPFTPLPQVPPTPHPRDFPPVTTSLRAVHPSASDLRLCADPFTPASSPATMYREIKPTPHVQGENRTPPNSDSVFQIAEALAKGVYQVFGGCSVKEKRQGKRRLEATE</sequence>
<organism evidence="2 3">
    <name type="scientific">Stylophora pistillata</name>
    <name type="common">Smooth cauliflower coral</name>
    <dbReference type="NCBI Taxonomy" id="50429"/>
    <lineage>
        <taxon>Eukaryota</taxon>
        <taxon>Metazoa</taxon>
        <taxon>Cnidaria</taxon>
        <taxon>Anthozoa</taxon>
        <taxon>Hexacorallia</taxon>
        <taxon>Scleractinia</taxon>
        <taxon>Astrocoeniina</taxon>
        <taxon>Pocilloporidae</taxon>
        <taxon>Stylophora</taxon>
    </lineage>
</organism>
<protein>
    <submittedName>
        <fullName evidence="2">Uncharacterized protein</fullName>
    </submittedName>
</protein>